<protein>
    <recommendedName>
        <fullName evidence="2">Cytochrome c7-like domain-containing protein</fullName>
    </recommendedName>
</protein>
<dbReference type="InterPro" id="IPR026352">
    <property type="entry name" value="Nanowire_3heme"/>
</dbReference>
<proteinExistence type="predicted"/>
<evidence type="ECO:0000259" key="2">
    <source>
        <dbReference type="Pfam" id="PF14522"/>
    </source>
</evidence>
<gene>
    <name evidence="3" type="ORF">UW79_C0013G0065</name>
</gene>
<feature type="chain" id="PRO_5002538137" description="Cytochrome c7-like domain-containing protein" evidence="1">
    <location>
        <begin position="23"/>
        <end position="114"/>
    </location>
</feature>
<dbReference type="Pfam" id="PF14522">
    <property type="entry name" value="Cytochrome_C7"/>
    <property type="match status" value="1"/>
</dbReference>
<feature type="domain" description="Cytochrome c7-like" evidence="2">
    <location>
        <begin position="44"/>
        <end position="113"/>
    </location>
</feature>
<dbReference type="SUPFAM" id="SSF48695">
    <property type="entry name" value="Multiheme cytochromes"/>
    <property type="match status" value="1"/>
</dbReference>
<sequence>MRKYAIVLFSLMFVSAFVFRTAAQTSTPDKPPAEIVFKAKMGDVKFPHAQHANREKKCDTCHDKVFPKDSKAPLNYKAGMHKPAEKDKTSCATCHVAQGKSFETKGNCAKCHKK</sequence>
<evidence type="ECO:0000313" key="3">
    <source>
        <dbReference type="EMBL" id="KKT81938.1"/>
    </source>
</evidence>
<dbReference type="Proteomes" id="UP000034032">
    <property type="component" value="Unassembled WGS sequence"/>
</dbReference>
<keyword evidence="1" id="KW-0732">Signal</keyword>
<dbReference type="NCBIfam" id="TIGR04257">
    <property type="entry name" value="nanowire_3heme"/>
    <property type="match status" value="1"/>
</dbReference>
<evidence type="ECO:0000256" key="1">
    <source>
        <dbReference type="SAM" id="SignalP"/>
    </source>
</evidence>
<dbReference type="EMBL" id="LCJR01000013">
    <property type="protein sequence ID" value="KKT81938.1"/>
    <property type="molecule type" value="Genomic_DNA"/>
</dbReference>
<reference evidence="3 4" key="1">
    <citation type="journal article" date="2015" name="Nature">
        <title>rRNA introns, odd ribosomes, and small enigmatic genomes across a large radiation of phyla.</title>
        <authorList>
            <person name="Brown C.T."/>
            <person name="Hug L.A."/>
            <person name="Thomas B.C."/>
            <person name="Sharon I."/>
            <person name="Castelle C.J."/>
            <person name="Singh A."/>
            <person name="Wilkins M.J."/>
            <person name="Williams K.H."/>
            <person name="Banfield J.F."/>
        </authorList>
    </citation>
    <scope>NUCLEOTIDE SEQUENCE [LARGE SCALE GENOMIC DNA]</scope>
</reference>
<organism evidence="3 4">
    <name type="scientific">Candidatus Yanofskybacteria bacterium GW2011_GWA2_44_9</name>
    <dbReference type="NCBI Taxonomy" id="1619025"/>
    <lineage>
        <taxon>Bacteria</taxon>
        <taxon>Candidatus Yanofskyibacteriota</taxon>
    </lineage>
</organism>
<accession>A0A0G1KEC0</accession>
<dbReference type="Gene3D" id="3.90.10.10">
    <property type="entry name" value="Cytochrome C3"/>
    <property type="match status" value="1"/>
</dbReference>
<comment type="caution">
    <text evidence="3">The sequence shown here is derived from an EMBL/GenBank/DDBJ whole genome shotgun (WGS) entry which is preliminary data.</text>
</comment>
<feature type="signal peptide" evidence="1">
    <location>
        <begin position="1"/>
        <end position="22"/>
    </location>
</feature>
<dbReference type="InterPro" id="IPR036280">
    <property type="entry name" value="Multihaem_cyt_sf"/>
</dbReference>
<dbReference type="AlphaFoldDB" id="A0A0G1KEC0"/>
<dbReference type="InterPro" id="IPR029467">
    <property type="entry name" value="Cyt_c7-like"/>
</dbReference>
<name>A0A0G1KEC0_9BACT</name>
<dbReference type="CDD" id="cd08168">
    <property type="entry name" value="Cytochrom_C3"/>
    <property type="match status" value="1"/>
</dbReference>
<evidence type="ECO:0000313" key="4">
    <source>
        <dbReference type="Proteomes" id="UP000034032"/>
    </source>
</evidence>